<gene>
    <name evidence="2" type="ORF">GOP47_0023623</name>
</gene>
<dbReference type="AlphaFoldDB" id="A0A9D4Z3J5"/>
<feature type="region of interest" description="Disordered" evidence="1">
    <location>
        <begin position="1"/>
        <end position="26"/>
    </location>
</feature>
<name>A0A9D4Z3J5_ADICA</name>
<evidence type="ECO:0000313" key="2">
    <source>
        <dbReference type="EMBL" id="KAI5061118.1"/>
    </source>
</evidence>
<evidence type="ECO:0000313" key="3">
    <source>
        <dbReference type="Proteomes" id="UP000886520"/>
    </source>
</evidence>
<evidence type="ECO:0000256" key="1">
    <source>
        <dbReference type="SAM" id="MobiDB-lite"/>
    </source>
</evidence>
<proteinExistence type="predicted"/>
<organism evidence="2 3">
    <name type="scientific">Adiantum capillus-veneris</name>
    <name type="common">Maidenhair fern</name>
    <dbReference type="NCBI Taxonomy" id="13818"/>
    <lineage>
        <taxon>Eukaryota</taxon>
        <taxon>Viridiplantae</taxon>
        <taxon>Streptophyta</taxon>
        <taxon>Embryophyta</taxon>
        <taxon>Tracheophyta</taxon>
        <taxon>Polypodiopsida</taxon>
        <taxon>Polypodiidae</taxon>
        <taxon>Polypodiales</taxon>
        <taxon>Pteridineae</taxon>
        <taxon>Pteridaceae</taxon>
        <taxon>Vittarioideae</taxon>
        <taxon>Adiantum</taxon>
    </lineage>
</organism>
<reference evidence="2" key="1">
    <citation type="submission" date="2021-01" db="EMBL/GenBank/DDBJ databases">
        <title>Adiantum capillus-veneris genome.</title>
        <authorList>
            <person name="Fang Y."/>
            <person name="Liao Q."/>
        </authorList>
    </citation>
    <scope>NUCLEOTIDE SEQUENCE</scope>
    <source>
        <strain evidence="2">H3</strain>
        <tissue evidence="2">Leaf</tissue>
    </source>
</reference>
<dbReference type="EMBL" id="JABFUD020000023">
    <property type="protein sequence ID" value="KAI5061118.1"/>
    <property type="molecule type" value="Genomic_DNA"/>
</dbReference>
<comment type="caution">
    <text evidence="2">The sequence shown here is derived from an EMBL/GenBank/DDBJ whole genome shotgun (WGS) entry which is preliminary data.</text>
</comment>
<sequence>MHSSALKGIGDLLKPKRWDPRQRSSDTEIKTCTTVGCRGKLGHQKRIQLNQIAPQEEAAAEAEEAQAPSPITGA</sequence>
<feature type="region of interest" description="Disordered" evidence="1">
    <location>
        <begin position="54"/>
        <end position="74"/>
    </location>
</feature>
<protein>
    <submittedName>
        <fullName evidence="2">Uncharacterized protein</fullName>
    </submittedName>
</protein>
<feature type="compositionally biased region" description="Basic and acidic residues" evidence="1">
    <location>
        <begin position="13"/>
        <end position="26"/>
    </location>
</feature>
<keyword evidence="3" id="KW-1185">Reference proteome</keyword>
<accession>A0A9D4Z3J5</accession>
<dbReference type="Proteomes" id="UP000886520">
    <property type="component" value="Chromosome 23"/>
</dbReference>